<evidence type="ECO:0000256" key="2">
    <source>
        <dbReference type="ARBA" id="ARBA00022692"/>
    </source>
</evidence>
<comment type="caution">
    <text evidence="8">The sequence shown here is derived from an EMBL/GenBank/DDBJ whole genome shotgun (WGS) entry which is preliminary data.</text>
</comment>
<feature type="transmembrane region" description="Helical" evidence="6">
    <location>
        <begin position="141"/>
        <end position="159"/>
    </location>
</feature>
<dbReference type="GO" id="GO:0016020">
    <property type="term" value="C:membrane"/>
    <property type="evidence" value="ECO:0007669"/>
    <property type="project" value="UniProtKB-SubCell"/>
</dbReference>
<dbReference type="Proteomes" id="UP000236546">
    <property type="component" value="Unassembled WGS sequence"/>
</dbReference>
<evidence type="ECO:0000256" key="4">
    <source>
        <dbReference type="ARBA" id="ARBA00023136"/>
    </source>
</evidence>
<dbReference type="GO" id="GO:0055088">
    <property type="term" value="P:lipid homeostasis"/>
    <property type="evidence" value="ECO:0007669"/>
    <property type="project" value="TreeGrafter"/>
</dbReference>
<dbReference type="PANTHER" id="PTHR13439:SF0">
    <property type="entry name" value="TOPOISOMERASE I DAMAGE AFFECTED PROTEIN 4"/>
    <property type="match status" value="1"/>
</dbReference>
<dbReference type="InterPro" id="IPR050846">
    <property type="entry name" value="TLCD"/>
</dbReference>
<accession>A0A2K0T499</accession>
<comment type="subcellular location">
    <subcellularLocation>
        <location evidence="1">Membrane</location>
        <topology evidence="1">Multi-pass membrane protein</topology>
    </subcellularLocation>
</comment>
<dbReference type="PROSITE" id="PS50922">
    <property type="entry name" value="TLC"/>
    <property type="match status" value="1"/>
</dbReference>
<sequence>MRDPFFIPPIPWLAELVRPWCDRFGLPSLPDHIHEVLLSAVFYSVIFWPISPLLSRLIAPHHYAKLSRKRRLNWDAHVVSFIQSTLINVIAIWVMVVDQERKSMNAEERIWGYTGAAGMVQALAAGYFVWDLYVTSTNLDVFGLGTLAHAIAALLVYTLGFRPLVNYYGCVFILWELSTPFLNIHWFFDKVNMTGSKAQLYNGILLLFTFFSARLIYGTFQSFYVFNDMWAAVNAHPTKTFSESLVMQYATSESTVPTWLAVSYLASNITLNTLNFYWFIMMIRAVLKRFKPNEEHTSATEVEGVEVDLSLIASGVSVGKGAQHRKQATS</sequence>
<evidence type="ECO:0000256" key="6">
    <source>
        <dbReference type="SAM" id="Phobius"/>
    </source>
</evidence>
<feature type="transmembrane region" description="Helical" evidence="6">
    <location>
        <begin position="200"/>
        <end position="220"/>
    </location>
</feature>
<feature type="transmembrane region" description="Helical" evidence="6">
    <location>
        <begin position="36"/>
        <end position="55"/>
    </location>
</feature>
<dbReference type="EMBL" id="MTYH01000069">
    <property type="protein sequence ID" value="PNP40325.1"/>
    <property type="molecule type" value="Genomic_DNA"/>
</dbReference>
<keyword evidence="3 6" id="KW-1133">Transmembrane helix</keyword>
<name>A0A2K0T499_9HYPO</name>
<evidence type="ECO:0000313" key="8">
    <source>
        <dbReference type="EMBL" id="PNP40325.1"/>
    </source>
</evidence>
<evidence type="ECO:0000313" key="9">
    <source>
        <dbReference type="Proteomes" id="UP000236546"/>
    </source>
</evidence>
<protein>
    <recommendedName>
        <fullName evidence="7">TLC domain-containing protein</fullName>
    </recommendedName>
</protein>
<keyword evidence="4 5" id="KW-0472">Membrane</keyword>
<reference evidence="8 9" key="1">
    <citation type="submission" date="2017-02" db="EMBL/GenBank/DDBJ databases">
        <title>Genomes of Trichoderma spp. with biocontrol activity.</title>
        <authorList>
            <person name="Gardiner D."/>
            <person name="Kazan K."/>
            <person name="Vos C."/>
            <person name="Harvey P."/>
        </authorList>
    </citation>
    <scope>NUCLEOTIDE SEQUENCE [LARGE SCALE GENOMIC DNA]</scope>
    <source>
        <strain evidence="8 9">A5MH</strain>
    </source>
</reference>
<evidence type="ECO:0000256" key="3">
    <source>
        <dbReference type="ARBA" id="ARBA00022989"/>
    </source>
</evidence>
<dbReference type="AlphaFoldDB" id="A0A2K0T499"/>
<dbReference type="PANTHER" id="PTHR13439">
    <property type="entry name" value="CT120 PROTEIN"/>
    <property type="match status" value="1"/>
</dbReference>
<evidence type="ECO:0000256" key="5">
    <source>
        <dbReference type="PROSITE-ProRule" id="PRU00205"/>
    </source>
</evidence>
<keyword evidence="2 5" id="KW-0812">Transmembrane</keyword>
<feature type="transmembrane region" description="Helical" evidence="6">
    <location>
        <begin position="259"/>
        <end position="280"/>
    </location>
</feature>
<dbReference type="InterPro" id="IPR006634">
    <property type="entry name" value="TLC-dom"/>
</dbReference>
<organism evidence="8 9">
    <name type="scientific">Trichoderma gamsii</name>
    <dbReference type="NCBI Taxonomy" id="398673"/>
    <lineage>
        <taxon>Eukaryota</taxon>
        <taxon>Fungi</taxon>
        <taxon>Dikarya</taxon>
        <taxon>Ascomycota</taxon>
        <taxon>Pezizomycotina</taxon>
        <taxon>Sordariomycetes</taxon>
        <taxon>Hypocreomycetidae</taxon>
        <taxon>Hypocreales</taxon>
        <taxon>Hypocreaceae</taxon>
        <taxon>Trichoderma</taxon>
    </lineage>
</organism>
<evidence type="ECO:0000259" key="7">
    <source>
        <dbReference type="PROSITE" id="PS50922"/>
    </source>
</evidence>
<dbReference type="Pfam" id="PF03798">
    <property type="entry name" value="TRAM_LAG1_CLN8"/>
    <property type="match status" value="1"/>
</dbReference>
<evidence type="ECO:0000256" key="1">
    <source>
        <dbReference type="ARBA" id="ARBA00004141"/>
    </source>
</evidence>
<dbReference type="GO" id="GO:0005783">
    <property type="term" value="C:endoplasmic reticulum"/>
    <property type="evidence" value="ECO:0007669"/>
    <property type="project" value="TreeGrafter"/>
</dbReference>
<gene>
    <name evidence="8" type="ORF">TGAMA5MH_07652</name>
</gene>
<feature type="domain" description="TLC" evidence="7">
    <location>
        <begin position="69"/>
        <end position="291"/>
    </location>
</feature>
<proteinExistence type="predicted"/>
<dbReference type="SMART" id="SM00724">
    <property type="entry name" value="TLC"/>
    <property type="match status" value="1"/>
</dbReference>
<feature type="transmembrane region" description="Helical" evidence="6">
    <location>
        <begin position="110"/>
        <end position="129"/>
    </location>
</feature>
<feature type="transmembrane region" description="Helical" evidence="6">
    <location>
        <begin position="76"/>
        <end position="95"/>
    </location>
</feature>
<feature type="transmembrane region" description="Helical" evidence="6">
    <location>
        <begin position="165"/>
        <end position="188"/>
    </location>
</feature>
<dbReference type="OrthoDB" id="10266980at2759"/>